<feature type="transmembrane region" description="Helical" evidence="6">
    <location>
        <begin position="40"/>
        <end position="65"/>
    </location>
</feature>
<keyword evidence="5 6" id="KW-0472">Membrane</keyword>
<evidence type="ECO:0000313" key="7">
    <source>
        <dbReference type="EMBL" id="MFC7013897.1"/>
    </source>
</evidence>
<keyword evidence="3 6" id="KW-0812">Transmembrane</keyword>
<dbReference type="PIRSF" id="PIRSF006324">
    <property type="entry name" value="LeuE"/>
    <property type="match status" value="1"/>
</dbReference>
<dbReference type="PANTHER" id="PTHR30086:SF20">
    <property type="entry name" value="ARGININE EXPORTER PROTEIN ARGO-RELATED"/>
    <property type="match status" value="1"/>
</dbReference>
<protein>
    <submittedName>
        <fullName evidence="7">LysE family translocator</fullName>
    </submittedName>
</protein>
<feature type="transmembrane region" description="Helical" evidence="6">
    <location>
        <begin position="185"/>
        <end position="205"/>
    </location>
</feature>
<evidence type="ECO:0000256" key="3">
    <source>
        <dbReference type="ARBA" id="ARBA00022692"/>
    </source>
</evidence>
<feature type="transmembrane region" description="Helical" evidence="6">
    <location>
        <begin position="72"/>
        <end position="90"/>
    </location>
</feature>
<evidence type="ECO:0000256" key="5">
    <source>
        <dbReference type="ARBA" id="ARBA00023136"/>
    </source>
</evidence>
<dbReference type="InterPro" id="IPR001123">
    <property type="entry name" value="LeuE-type"/>
</dbReference>
<dbReference type="RefSeq" id="WP_189879957.1">
    <property type="nucleotide sequence ID" value="NZ_BMWA01000037.1"/>
</dbReference>
<organism evidence="7 8">
    <name type="scientific">Streptomyces viridiviolaceus</name>
    <dbReference type="NCBI Taxonomy" id="68282"/>
    <lineage>
        <taxon>Bacteria</taxon>
        <taxon>Bacillati</taxon>
        <taxon>Actinomycetota</taxon>
        <taxon>Actinomycetes</taxon>
        <taxon>Kitasatosporales</taxon>
        <taxon>Streptomycetaceae</taxon>
        <taxon>Streptomyces</taxon>
    </lineage>
</organism>
<evidence type="ECO:0000256" key="6">
    <source>
        <dbReference type="SAM" id="Phobius"/>
    </source>
</evidence>
<keyword evidence="8" id="KW-1185">Reference proteome</keyword>
<dbReference type="PANTHER" id="PTHR30086">
    <property type="entry name" value="ARGININE EXPORTER PROTEIN ARGO"/>
    <property type="match status" value="1"/>
</dbReference>
<feature type="transmembrane region" description="Helical" evidence="6">
    <location>
        <begin position="144"/>
        <end position="164"/>
    </location>
</feature>
<comment type="subcellular location">
    <subcellularLocation>
        <location evidence="1">Cell membrane</location>
        <topology evidence="1">Multi-pass membrane protein</topology>
    </subcellularLocation>
</comment>
<name>A0ABW2E589_9ACTN</name>
<keyword evidence="2" id="KW-1003">Cell membrane</keyword>
<evidence type="ECO:0000256" key="4">
    <source>
        <dbReference type="ARBA" id="ARBA00022989"/>
    </source>
</evidence>
<proteinExistence type="predicted"/>
<dbReference type="EMBL" id="JBHSYM010000040">
    <property type="protein sequence ID" value="MFC7013897.1"/>
    <property type="molecule type" value="Genomic_DNA"/>
</dbReference>
<keyword evidence="4 6" id="KW-1133">Transmembrane helix</keyword>
<dbReference type="Pfam" id="PF01810">
    <property type="entry name" value="LysE"/>
    <property type="match status" value="1"/>
</dbReference>
<comment type="caution">
    <text evidence="7">The sequence shown here is derived from an EMBL/GenBank/DDBJ whole genome shotgun (WGS) entry which is preliminary data.</text>
</comment>
<sequence length="206" mass="21130">MLTHFVAALGVLGLLTIVPGPDMAVVTRRAVAGGPRDGLWTVAGIASGLLVWGVLTVAGLAAVLAASPVAYLVVKLLGATYLVFLGVQALRHNREAASAVTDTDARFPAGNPWRTGLIGNVLNPKIAVFYTGLLPTLAPAGMPAAWAMTLLVLLHAALTLGWLSSYVLLLSKAGPVLDRPRVRRALGRTTGVALIGFGLAVAVTAG</sequence>
<reference evidence="8" key="1">
    <citation type="journal article" date="2019" name="Int. J. Syst. Evol. Microbiol.">
        <title>The Global Catalogue of Microorganisms (GCM) 10K type strain sequencing project: providing services to taxonomists for standard genome sequencing and annotation.</title>
        <authorList>
            <consortium name="The Broad Institute Genomics Platform"/>
            <consortium name="The Broad Institute Genome Sequencing Center for Infectious Disease"/>
            <person name="Wu L."/>
            <person name="Ma J."/>
        </authorList>
    </citation>
    <scope>NUCLEOTIDE SEQUENCE [LARGE SCALE GENOMIC DNA]</scope>
    <source>
        <strain evidence="8">JCM 4855</strain>
    </source>
</reference>
<accession>A0ABW2E589</accession>
<evidence type="ECO:0000313" key="8">
    <source>
        <dbReference type="Proteomes" id="UP001596409"/>
    </source>
</evidence>
<gene>
    <name evidence="7" type="ORF">ACFQMH_19640</name>
</gene>
<dbReference type="Proteomes" id="UP001596409">
    <property type="component" value="Unassembled WGS sequence"/>
</dbReference>
<evidence type="ECO:0000256" key="2">
    <source>
        <dbReference type="ARBA" id="ARBA00022475"/>
    </source>
</evidence>
<evidence type="ECO:0000256" key="1">
    <source>
        <dbReference type="ARBA" id="ARBA00004651"/>
    </source>
</evidence>